<dbReference type="InterPro" id="IPR001779">
    <property type="entry name" value="2pore_dom_K_chnl_TWIK1"/>
</dbReference>
<feature type="transmembrane region" description="Helical" evidence="10">
    <location>
        <begin position="261"/>
        <end position="278"/>
    </location>
</feature>
<evidence type="ECO:0000256" key="1">
    <source>
        <dbReference type="ARBA" id="ARBA00004141"/>
    </source>
</evidence>
<proteinExistence type="evidence at transcript level"/>
<dbReference type="Gene3D" id="1.10.287.70">
    <property type="match status" value="1"/>
</dbReference>
<dbReference type="InterPro" id="IPR013099">
    <property type="entry name" value="K_chnl_dom"/>
</dbReference>
<keyword evidence="5 8" id="KW-0406">Ion transport</keyword>
<dbReference type="GO" id="GO:0005886">
    <property type="term" value="C:plasma membrane"/>
    <property type="evidence" value="ECO:0007669"/>
    <property type="project" value="TreeGrafter"/>
</dbReference>
<accession>A0A2P2I4Z0</accession>
<dbReference type="GO" id="GO:0022841">
    <property type="term" value="F:potassium ion leak channel activity"/>
    <property type="evidence" value="ECO:0007669"/>
    <property type="project" value="TreeGrafter"/>
</dbReference>
<feature type="transmembrane region" description="Helical" evidence="10">
    <location>
        <begin position="177"/>
        <end position="198"/>
    </location>
</feature>
<dbReference type="GO" id="GO:0015271">
    <property type="term" value="F:outward rectifier potassium channel activity"/>
    <property type="evidence" value="ECO:0007669"/>
    <property type="project" value="TreeGrafter"/>
</dbReference>
<evidence type="ECO:0000259" key="11">
    <source>
        <dbReference type="Pfam" id="PF07885"/>
    </source>
</evidence>
<comment type="similarity">
    <text evidence="8">Belongs to the two pore domain potassium channel (TC 1.A.1.8) family.</text>
</comment>
<evidence type="ECO:0000256" key="8">
    <source>
        <dbReference type="RuleBase" id="RU003857"/>
    </source>
</evidence>
<protein>
    <submittedName>
        <fullName evidence="12">Potassium channel subfamily K member 1-like</fullName>
    </submittedName>
</protein>
<dbReference type="InterPro" id="IPR003280">
    <property type="entry name" value="2pore_dom_K_chnl"/>
</dbReference>
<feature type="transmembrane region" description="Helical" evidence="10">
    <location>
        <begin position="147"/>
        <end position="165"/>
    </location>
</feature>
<feature type="transmembrane region" description="Helical" evidence="10">
    <location>
        <begin position="66"/>
        <end position="87"/>
    </location>
</feature>
<keyword evidence="4 10" id="KW-1133">Transmembrane helix</keyword>
<dbReference type="PANTHER" id="PTHR11003:SF249">
    <property type="entry name" value="TWO PORE POTASSIUM CHANNEL PROTEIN SUP-9"/>
    <property type="match status" value="1"/>
</dbReference>
<reference evidence="12" key="1">
    <citation type="journal article" date="2018" name="Biosci. Biotechnol. Biochem.">
        <title>Polysaccharide hydrolase of the hadal zone amphipods Hirondellea gigas.</title>
        <authorList>
            <person name="Kobayashi H."/>
            <person name="Nagahama T."/>
            <person name="Arai W."/>
            <person name="Sasagawa Y."/>
            <person name="Umeda M."/>
            <person name="Hayashi T."/>
            <person name="Nikaido I."/>
            <person name="Watanabe H."/>
            <person name="Oguri K."/>
            <person name="Kitazato H."/>
            <person name="Fujioka K."/>
            <person name="Kido Y."/>
            <person name="Takami H."/>
        </authorList>
    </citation>
    <scope>NUCLEOTIDE SEQUENCE</scope>
    <source>
        <tissue evidence="12">Whole body</tissue>
    </source>
</reference>
<dbReference type="GO" id="GO:0030322">
    <property type="term" value="P:stabilization of membrane potential"/>
    <property type="evidence" value="ECO:0007669"/>
    <property type="project" value="TreeGrafter"/>
</dbReference>
<dbReference type="PRINTS" id="PR01333">
    <property type="entry name" value="2POREKCHANEL"/>
</dbReference>
<dbReference type="SUPFAM" id="SSF81324">
    <property type="entry name" value="Voltage-gated potassium channels"/>
    <property type="match status" value="2"/>
</dbReference>
<feature type="transmembrane region" description="Helical" evidence="10">
    <location>
        <begin position="290"/>
        <end position="310"/>
    </location>
</feature>
<sequence>MTTPVTSDYNHGENNNNAATGVAEYGTSDNSLDNKSNDRRETSGALQGDLLTSTGAPQLCQRRSNLLLLIYFPMYFLYVSCAALIFIKTEGIIEEMIRTRLRKTRGLFLEKNPCVSDANLEELILELMFASDRGVSAATNSSGESNWSFGQSFFFSFTIITTIGYGNVHPLSEEGKLFCIAYAIFGIPMTFMLLNALVDRLMLPSTFLLQWLIARLHSIDHPLRIQVLHLCVVGVVSFLLFMLFPGLIFAEIEQDWTIFDSIYYCFISLTTIGLGDFIPGDSVNQDVRPFYKIATTIYLLLGLSAVMLLLRLYGEIQQLNLGIYLLPRHDRLDPEKIKLVALQRSPHPQTQAPPSTKK</sequence>
<evidence type="ECO:0000256" key="7">
    <source>
        <dbReference type="ARBA" id="ARBA00023303"/>
    </source>
</evidence>
<feature type="compositionally biased region" description="Polar residues" evidence="9">
    <location>
        <begin position="1"/>
        <end position="19"/>
    </location>
</feature>
<dbReference type="AlphaFoldDB" id="A0A2P2I4Z0"/>
<feature type="transmembrane region" description="Helical" evidence="10">
    <location>
        <begin position="227"/>
        <end position="249"/>
    </location>
</feature>
<dbReference type="PANTHER" id="PTHR11003">
    <property type="entry name" value="POTASSIUM CHANNEL, SUBFAMILY K"/>
    <property type="match status" value="1"/>
</dbReference>
<dbReference type="PRINTS" id="PR01096">
    <property type="entry name" value="TWIK1CHANNEL"/>
</dbReference>
<evidence type="ECO:0000256" key="5">
    <source>
        <dbReference type="ARBA" id="ARBA00023065"/>
    </source>
</evidence>
<evidence type="ECO:0000256" key="10">
    <source>
        <dbReference type="SAM" id="Phobius"/>
    </source>
</evidence>
<evidence type="ECO:0000256" key="3">
    <source>
        <dbReference type="ARBA" id="ARBA00022692"/>
    </source>
</evidence>
<evidence type="ECO:0000256" key="6">
    <source>
        <dbReference type="ARBA" id="ARBA00023136"/>
    </source>
</evidence>
<evidence type="ECO:0000256" key="2">
    <source>
        <dbReference type="ARBA" id="ARBA00022448"/>
    </source>
</evidence>
<keyword evidence="6 10" id="KW-0472">Membrane</keyword>
<keyword evidence="2 8" id="KW-0813">Transport</keyword>
<dbReference type="PRINTS" id="PR01586">
    <property type="entry name" value="TWIKCHANNEL"/>
</dbReference>
<evidence type="ECO:0000313" key="12">
    <source>
        <dbReference type="EMBL" id="LAB69079.1"/>
    </source>
</evidence>
<dbReference type="InterPro" id="IPR005408">
    <property type="entry name" value="2pore_dom_K_chnl_TWIK"/>
</dbReference>
<feature type="region of interest" description="Disordered" evidence="9">
    <location>
        <begin position="1"/>
        <end position="43"/>
    </location>
</feature>
<evidence type="ECO:0000256" key="4">
    <source>
        <dbReference type="ARBA" id="ARBA00022989"/>
    </source>
</evidence>
<feature type="domain" description="Potassium channel" evidence="11">
    <location>
        <begin position="238"/>
        <end position="315"/>
    </location>
</feature>
<dbReference type="Pfam" id="PF07885">
    <property type="entry name" value="Ion_trans_2"/>
    <property type="match status" value="2"/>
</dbReference>
<keyword evidence="3 8" id="KW-0812">Transmembrane</keyword>
<comment type="subcellular location">
    <subcellularLocation>
        <location evidence="1">Membrane</location>
        <topology evidence="1">Multi-pass membrane protein</topology>
    </subcellularLocation>
</comment>
<dbReference type="EMBL" id="IACF01003463">
    <property type="protein sequence ID" value="LAB69079.1"/>
    <property type="molecule type" value="mRNA"/>
</dbReference>
<evidence type="ECO:0000256" key="9">
    <source>
        <dbReference type="SAM" id="MobiDB-lite"/>
    </source>
</evidence>
<feature type="domain" description="Potassium channel" evidence="11">
    <location>
        <begin position="142"/>
        <end position="201"/>
    </location>
</feature>
<organism evidence="12">
    <name type="scientific">Hirondellea gigas</name>
    <dbReference type="NCBI Taxonomy" id="1518452"/>
    <lineage>
        <taxon>Eukaryota</taxon>
        <taxon>Metazoa</taxon>
        <taxon>Ecdysozoa</taxon>
        <taxon>Arthropoda</taxon>
        <taxon>Crustacea</taxon>
        <taxon>Multicrustacea</taxon>
        <taxon>Malacostraca</taxon>
        <taxon>Eumalacostraca</taxon>
        <taxon>Peracarida</taxon>
        <taxon>Amphipoda</taxon>
        <taxon>Amphilochidea</taxon>
        <taxon>Lysianassida</taxon>
        <taxon>Lysianassidira</taxon>
        <taxon>Lysianassoidea</taxon>
        <taxon>Lysianassidae</taxon>
        <taxon>Hirondellea</taxon>
    </lineage>
</organism>
<name>A0A2P2I4Z0_9CRUS</name>
<keyword evidence="7 8" id="KW-0407">Ion channel</keyword>